<dbReference type="InterPro" id="IPR020849">
    <property type="entry name" value="Small_GTPase_Ras-type"/>
</dbReference>
<dbReference type="PROSITE" id="PS51421">
    <property type="entry name" value="RAS"/>
    <property type="match status" value="1"/>
</dbReference>
<dbReference type="EnsemblMetazoa" id="CLYHEMT018964.1">
    <property type="protein sequence ID" value="CLYHEMP018964.1"/>
    <property type="gene ID" value="CLYHEMG018964"/>
</dbReference>
<reference evidence="4" key="1">
    <citation type="submission" date="2021-01" db="UniProtKB">
        <authorList>
            <consortium name="EnsemblMetazoa"/>
        </authorList>
    </citation>
    <scope>IDENTIFICATION</scope>
</reference>
<dbReference type="SMART" id="SM00175">
    <property type="entry name" value="RAB"/>
    <property type="match status" value="1"/>
</dbReference>
<feature type="region of interest" description="Disordered" evidence="3">
    <location>
        <begin position="177"/>
        <end position="196"/>
    </location>
</feature>
<evidence type="ECO:0000256" key="2">
    <source>
        <dbReference type="ARBA" id="ARBA00023134"/>
    </source>
</evidence>
<evidence type="ECO:0000313" key="5">
    <source>
        <dbReference type="Proteomes" id="UP000594262"/>
    </source>
</evidence>
<evidence type="ECO:0000313" key="4">
    <source>
        <dbReference type="EnsemblMetazoa" id="CLYHEMP018964.1"/>
    </source>
</evidence>
<dbReference type="OrthoDB" id="5976022at2759"/>
<dbReference type="AlphaFoldDB" id="A0A7M5X8D6"/>
<dbReference type="RefSeq" id="XP_066919706.1">
    <property type="nucleotide sequence ID" value="XM_067063605.1"/>
</dbReference>
<keyword evidence="1" id="KW-0547">Nucleotide-binding</keyword>
<protein>
    <submittedName>
        <fullName evidence="4">Uncharacterized protein</fullName>
    </submittedName>
</protein>
<dbReference type="InterPro" id="IPR001806">
    <property type="entry name" value="Small_GTPase"/>
</dbReference>
<dbReference type="Pfam" id="PF00071">
    <property type="entry name" value="Ras"/>
    <property type="match status" value="1"/>
</dbReference>
<dbReference type="GO" id="GO:0005525">
    <property type="term" value="F:GTP binding"/>
    <property type="evidence" value="ECO:0007669"/>
    <property type="project" value="UniProtKB-KW"/>
</dbReference>
<dbReference type="NCBIfam" id="TIGR00231">
    <property type="entry name" value="small_GTP"/>
    <property type="match status" value="1"/>
</dbReference>
<evidence type="ECO:0000256" key="3">
    <source>
        <dbReference type="SAM" id="MobiDB-lite"/>
    </source>
</evidence>
<dbReference type="GO" id="GO:0007165">
    <property type="term" value="P:signal transduction"/>
    <property type="evidence" value="ECO:0007669"/>
    <property type="project" value="InterPro"/>
</dbReference>
<dbReference type="SUPFAM" id="SSF52540">
    <property type="entry name" value="P-loop containing nucleoside triphosphate hydrolases"/>
    <property type="match status" value="1"/>
</dbReference>
<dbReference type="PANTHER" id="PTHR24070">
    <property type="entry name" value="RAS, DI-RAS, AND RHEB FAMILY MEMBERS OF SMALL GTPASE SUPERFAMILY"/>
    <property type="match status" value="1"/>
</dbReference>
<dbReference type="FunFam" id="3.40.50.300:FF:001423">
    <property type="entry name" value="Ras family GTPase"/>
    <property type="match status" value="1"/>
</dbReference>
<dbReference type="SMART" id="SM00173">
    <property type="entry name" value="RAS"/>
    <property type="match status" value="1"/>
</dbReference>
<dbReference type="Gene3D" id="3.40.50.300">
    <property type="entry name" value="P-loop containing nucleotide triphosphate hydrolases"/>
    <property type="match status" value="1"/>
</dbReference>
<feature type="compositionally biased region" description="Basic and acidic residues" evidence="3">
    <location>
        <begin position="187"/>
        <end position="196"/>
    </location>
</feature>
<dbReference type="PROSITE" id="PS51419">
    <property type="entry name" value="RAB"/>
    <property type="match status" value="1"/>
</dbReference>
<dbReference type="SMART" id="SM00174">
    <property type="entry name" value="RHO"/>
    <property type="match status" value="1"/>
</dbReference>
<dbReference type="PRINTS" id="PR00449">
    <property type="entry name" value="RASTRNSFRMNG"/>
</dbReference>
<proteinExistence type="predicted"/>
<keyword evidence="2" id="KW-0342">GTP-binding</keyword>
<dbReference type="GO" id="GO:0016020">
    <property type="term" value="C:membrane"/>
    <property type="evidence" value="ECO:0007669"/>
    <property type="project" value="InterPro"/>
</dbReference>
<dbReference type="InterPro" id="IPR005225">
    <property type="entry name" value="Small_GTP-bd"/>
</dbReference>
<organism evidence="4 5">
    <name type="scientific">Clytia hemisphaerica</name>
    <dbReference type="NCBI Taxonomy" id="252671"/>
    <lineage>
        <taxon>Eukaryota</taxon>
        <taxon>Metazoa</taxon>
        <taxon>Cnidaria</taxon>
        <taxon>Hydrozoa</taxon>
        <taxon>Hydroidolina</taxon>
        <taxon>Leptothecata</taxon>
        <taxon>Obeliida</taxon>
        <taxon>Clytiidae</taxon>
        <taxon>Clytia</taxon>
    </lineage>
</organism>
<dbReference type="PROSITE" id="PS51420">
    <property type="entry name" value="RHO"/>
    <property type="match status" value="1"/>
</dbReference>
<name>A0A7M5X8D6_9CNID</name>
<evidence type="ECO:0000256" key="1">
    <source>
        <dbReference type="ARBA" id="ARBA00022741"/>
    </source>
</evidence>
<dbReference type="GeneID" id="136807036"/>
<sequence>MLRICVVGSGGVGKSCVTIRFLKNEFTEYYDPTMEETYETEITYEGKLHQVEIIDTAGQEEFTSFLDSSLSTGDAFMILYAINSLSSWNDLKTLRSKIFHGSEGKNAGHRIPMIIVGNKKDLDNDRDTSEESAQEYADSLRVPYIETSAKTGYNVKEAFHLIMSEIERIRPDLLVKRTKNRPSTSSDPKKKDCRIV</sequence>
<dbReference type="InterPro" id="IPR027417">
    <property type="entry name" value="P-loop_NTPase"/>
</dbReference>
<dbReference type="CDD" id="cd00876">
    <property type="entry name" value="Ras"/>
    <property type="match status" value="1"/>
</dbReference>
<keyword evidence="5" id="KW-1185">Reference proteome</keyword>
<dbReference type="Proteomes" id="UP000594262">
    <property type="component" value="Unplaced"/>
</dbReference>
<accession>A0A7M5X8D6</accession>
<dbReference type="GO" id="GO:0003924">
    <property type="term" value="F:GTPase activity"/>
    <property type="evidence" value="ECO:0007669"/>
    <property type="project" value="InterPro"/>
</dbReference>